<dbReference type="RefSeq" id="WP_290267611.1">
    <property type="nucleotide sequence ID" value="NZ_JAUFQP010000001.1"/>
</dbReference>
<comment type="caution">
    <text evidence="1">The sequence shown here is derived from an EMBL/GenBank/DDBJ whole genome shotgun (WGS) entry which is preliminary data.</text>
</comment>
<organism evidence="1 2">
    <name type="scientific">Algibacter miyuki</name>
    <dbReference type="NCBI Taxonomy" id="1306933"/>
    <lineage>
        <taxon>Bacteria</taxon>
        <taxon>Pseudomonadati</taxon>
        <taxon>Bacteroidota</taxon>
        <taxon>Flavobacteriia</taxon>
        <taxon>Flavobacteriales</taxon>
        <taxon>Flavobacteriaceae</taxon>
        <taxon>Algibacter</taxon>
    </lineage>
</organism>
<sequence length="296" mass="33921">MNEAKKIIRKIASRKDLIKYFEKGNLPTAEHFEKLINSNFNKADDRLDIDDDSGLMIYPTVDGELVSFFENSDDENAKYHISISSHGIFISELKDRNQKDNGQEIPPEFFIEASSGRMGVGTNTPQQKLDVNGLIASKGHVGTFKSGNFPADGQWYNVFDENLKEVHAFQIMAYAKGKRNHGKYSLLHAIASSVYGRSKISKTVSHYGPSSNRINIRWVCKASKIEAGQMEKEEKKWHEKIYDWFCALFESKTLEYNLQMRTMRHYGADAKANPEDKNIKVYYKITQLWSPNFVPD</sequence>
<protein>
    <submittedName>
        <fullName evidence="1">Uncharacterized protein</fullName>
    </submittedName>
</protein>
<accession>A0ABV5H4E1</accession>
<evidence type="ECO:0000313" key="2">
    <source>
        <dbReference type="Proteomes" id="UP001589590"/>
    </source>
</evidence>
<gene>
    <name evidence="1" type="ORF">ACFFU1_17815</name>
</gene>
<reference evidence="1 2" key="1">
    <citation type="submission" date="2024-09" db="EMBL/GenBank/DDBJ databases">
        <authorList>
            <person name="Sun Q."/>
            <person name="Mori K."/>
        </authorList>
    </citation>
    <scope>NUCLEOTIDE SEQUENCE [LARGE SCALE GENOMIC DNA]</scope>
    <source>
        <strain evidence="1 2">CECT 8300</strain>
    </source>
</reference>
<name>A0ABV5H4E1_9FLAO</name>
<evidence type="ECO:0000313" key="1">
    <source>
        <dbReference type="EMBL" id="MFB9106770.1"/>
    </source>
</evidence>
<keyword evidence="2" id="KW-1185">Reference proteome</keyword>
<proteinExistence type="predicted"/>
<dbReference type="Proteomes" id="UP001589590">
    <property type="component" value="Unassembled WGS sequence"/>
</dbReference>
<dbReference type="EMBL" id="JBHMFA010000033">
    <property type="protein sequence ID" value="MFB9106770.1"/>
    <property type="molecule type" value="Genomic_DNA"/>
</dbReference>